<sequence>MLFEMDPLPLLEADAERRAALQARIDGHEVGVSRAVVAPDLIERLTGWLAGVGRASLPNYVALTPGAPNAHRVNRWDERSFVRANYHQFSFNPWNQDPFDVFRLMAPVFRLRNLLAGAPSEKYLGRAPEEGSIARMLFHFYPAGEGCMNLHRDPVGPHQVAVPLMAMSRFGADYSAGGLVLQDAAGVLRAVDAELAPGDVVWFHPQQPHGIETIDPDTPSDWLSFRGRWSGVFAVNKLQGEASIADAADLGRG</sequence>
<keyword evidence="1" id="KW-0479">Metal-binding</keyword>
<dbReference type="PROSITE" id="PS51471">
    <property type="entry name" value="FE2OG_OXY"/>
    <property type="match status" value="1"/>
</dbReference>
<reference evidence="3 4" key="1">
    <citation type="submission" date="2016-10" db="EMBL/GenBank/DDBJ databases">
        <title>Draft Genome sequence of Roseomonas sp. strain M3.</title>
        <authorList>
            <person name="Subhash Y."/>
            <person name="Lee S."/>
        </authorList>
    </citation>
    <scope>NUCLEOTIDE SEQUENCE [LARGE SCALE GENOMIC DNA]</scope>
    <source>
        <strain evidence="3 4">M3</strain>
    </source>
</reference>
<dbReference type="OrthoDB" id="9802489at2"/>
<dbReference type="InterPro" id="IPR005123">
    <property type="entry name" value="Oxoglu/Fe-dep_dioxygenase_dom"/>
</dbReference>
<evidence type="ECO:0000256" key="1">
    <source>
        <dbReference type="RuleBase" id="RU003682"/>
    </source>
</evidence>
<feature type="domain" description="Fe2OG dioxygenase" evidence="2">
    <location>
        <begin position="132"/>
        <end position="237"/>
    </location>
</feature>
<dbReference type="Proteomes" id="UP000188879">
    <property type="component" value="Unassembled WGS sequence"/>
</dbReference>
<accession>A0A1V2H0W1</accession>
<keyword evidence="1" id="KW-0560">Oxidoreductase</keyword>
<dbReference type="GO" id="GO:0016491">
    <property type="term" value="F:oxidoreductase activity"/>
    <property type="evidence" value="ECO:0007669"/>
    <property type="project" value="UniProtKB-KW"/>
</dbReference>
<dbReference type="GO" id="GO:0046872">
    <property type="term" value="F:metal ion binding"/>
    <property type="evidence" value="ECO:0007669"/>
    <property type="project" value="UniProtKB-KW"/>
</dbReference>
<dbReference type="RefSeq" id="WP_076958290.1">
    <property type="nucleotide sequence ID" value="NZ_MLCO01000155.1"/>
</dbReference>
<name>A0A1V2H0W1_9PROT</name>
<gene>
    <name evidence="3" type="ORF">BKE38_15715</name>
</gene>
<comment type="similarity">
    <text evidence="1">Belongs to the iron/ascorbate-dependent oxidoreductase family.</text>
</comment>
<evidence type="ECO:0000313" key="3">
    <source>
        <dbReference type="EMBL" id="ONG51680.1"/>
    </source>
</evidence>
<dbReference type="EMBL" id="MLCO01000155">
    <property type="protein sequence ID" value="ONG51680.1"/>
    <property type="molecule type" value="Genomic_DNA"/>
</dbReference>
<evidence type="ECO:0000313" key="4">
    <source>
        <dbReference type="Proteomes" id="UP000188879"/>
    </source>
</evidence>
<dbReference type="AlphaFoldDB" id="A0A1V2H0W1"/>
<protein>
    <recommendedName>
        <fullName evidence="2">Fe2OG dioxygenase domain-containing protein</fullName>
    </recommendedName>
</protein>
<keyword evidence="1" id="KW-0408">Iron</keyword>
<evidence type="ECO:0000259" key="2">
    <source>
        <dbReference type="PROSITE" id="PS51471"/>
    </source>
</evidence>
<keyword evidence="4" id="KW-1185">Reference proteome</keyword>
<organism evidence="3 4">
    <name type="scientific">Teichococcus deserti</name>
    <dbReference type="NCBI Taxonomy" id="1817963"/>
    <lineage>
        <taxon>Bacteria</taxon>
        <taxon>Pseudomonadati</taxon>
        <taxon>Pseudomonadota</taxon>
        <taxon>Alphaproteobacteria</taxon>
        <taxon>Acetobacterales</taxon>
        <taxon>Roseomonadaceae</taxon>
        <taxon>Roseomonas</taxon>
    </lineage>
</organism>
<proteinExistence type="inferred from homology"/>
<comment type="caution">
    <text evidence="3">The sequence shown here is derived from an EMBL/GenBank/DDBJ whole genome shotgun (WGS) entry which is preliminary data.</text>
</comment>